<dbReference type="HOGENOM" id="CLU_1350566_0_0_1"/>
<dbReference type="InterPro" id="IPR011989">
    <property type="entry name" value="ARM-like"/>
</dbReference>
<dbReference type="Gene3D" id="1.25.10.10">
    <property type="entry name" value="Leucine-rich Repeat Variant"/>
    <property type="match status" value="1"/>
</dbReference>
<dbReference type="AlphaFoldDB" id="A0A0D3C9H9"/>
<protein>
    <submittedName>
        <fullName evidence="1">Uncharacterized protein</fullName>
    </submittedName>
</protein>
<proteinExistence type="predicted"/>
<reference evidence="1" key="2">
    <citation type="submission" date="2015-03" db="UniProtKB">
        <authorList>
            <consortium name="EnsemblPlants"/>
        </authorList>
    </citation>
    <scope>IDENTIFICATION</scope>
</reference>
<dbReference type="STRING" id="109376.A0A0D3C9H9"/>
<dbReference type="EnsemblPlants" id="Bo5g016430.1">
    <property type="protein sequence ID" value="Bo5g016430.1"/>
    <property type="gene ID" value="Bo5g016430"/>
</dbReference>
<keyword evidence="2" id="KW-1185">Reference proteome</keyword>
<dbReference type="Proteomes" id="UP000032141">
    <property type="component" value="Chromosome C5"/>
</dbReference>
<evidence type="ECO:0000313" key="2">
    <source>
        <dbReference type="Proteomes" id="UP000032141"/>
    </source>
</evidence>
<name>A0A0D3C9H9_BRAOL</name>
<dbReference type="eggNOG" id="KOG2022">
    <property type="taxonomic scope" value="Eukaryota"/>
</dbReference>
<accession>A0A0D3C9H9</accession>
<organism evidence="1 2">
    <name type="scientific">Brassica oleracea var. oleracea</name>
    <dbReference type="NCBI Taxonomy" id="109376"/>
    <lineage>
        <taxon>Eukaryota</taxon>
        <taxon>Viridiplantae</taxon>
        <taxon>Streptophyta</taxon>
        <taxon>Embryophyta</taxon>
        <taxon>Tracheophyta</taxon>
        <taxon>Spermatophyta</taxon>
        <taxon>Magnoliopsida</taxon>
        <taxon>eudicotyledons</taxon>
        <taxon>Gunneridae</taxon>
        <taxon>Pentapetalae</taxon>
        <taxon>rosids</taxon>
        <taxon>malvids</taxon>
        <taxon>Brassicales</taxon>
        <taxon>Brassicaceae</taxon>
        <taxon>Brassiceae</taxon>
        <taxon>Brassica</taxon>
    </lineage>
</organism>
<sequence>MELERKAEQSAIHVLNHDPQLQLINGCNGTSLLVSDCLSLRPKVSRFDTSFQILINPFSPPSSFASNLQSSAALLVSATRYSSGVPQLSWRFFDKLMFALFNLTMMLLSRMLLEFLLQQSEKQFVSPLYPIDNNRKMLRCLLSWVRAGCFSEIPQDAVPSHPLLNYVLQASFLTAVVLITTDCLSLSFLGFDSSAVRSVGYYF</sequence>
<evidence type="ECO:0000313" key="1">
    <source>
        <dbReference type="EnsemblPlants" id="Bo5g016430.1"/>
    </source>
</evidence>
<dbReference type="Gramene" id="Bo5g016430.1">
    <property type="protein sequence ID" value="Bo5g016430.1"/>
    <property type="gene ID" value="Bo5g016430"/>
</dbReference>
<reference evidence="1 2" key="1">
    <citation type="journal article" date="2014" name="Genome Biol.">
        <title>Transcriptome and methylome profiling reveals relics of genome dominance in the mesopolyploid Brassica oleracea.</title>
        <authorList>
            <person name="Parkin I.A."/>
            <person name="Koh C."/>
            <person name="Tang H."/>
            <person name="Robinson S.J."/>
            <person name="Kagale S."/>
            <person name="Clarke W.E."/>
            <person name="Town C.D."/>
            <person name="Nixon J."/>
            <person name="Krishnakumar V."/>
            <person name="Bidwell S.L."/>
            <person name="Denoeud F."/>
            <person name="Belcram H."/>
            <person name="Links M.G."/>
            <person name="Just J."/>
            <person name="Clarke C."/>
            <person name="Bender T."/>
            <person name="Huebert T."/>
            <person name="Mason A.S."/>
            <person name="Pires J.C."/>
            <person name="Barker G."/>
            <person name="Moore J."/>
            <person name="Walley P.G."/>
            <person name="Manoli S."/>
            <person name="Batley J."/>
            <person name="Edwards D."/>
            <person name="Nelson M.N."/>
            <person name="Wang X."/>
            <person name="Paterson A.H."/>
            <person name="King G."/>
            <person name="Bancroft I."/>
            <person name="Chalhoub B."/>
            <person name="Sharpe A.G."/>
        </authorList>
    </citation>
    <scope>NUCLEOTIDE SEQUENCE</scope>
    <source>
        <strain evidence="1 2">cv. TO1000</strain>
    </source>
</reference>